<keyword evidence="5" id="KW-0175">Coiled coil</keyword>
<gene>
    <name evidence="9" type="ORF">ACFFH7_01045</name>
</gene>
<dbReference type="InterPro" id="IPR038765">
    <property type="entry name" value="Papain-like_cys_pep_sf"/>
</dbReference>
<dbReference type="PROSITE" id="PS51935">
    <property type="entry name" value="NLPC_P60"/>
    <property type="match status" value="1"/>
</dbReference>
<feature type="region of interest" description="Disordered" evidence="6">
    <location>
        <begin position="28"/>
        <end position="52"/>
    </location>
</feature>
<evidence type="ECO:0000256" key="2">
    <source>
        <dbReference type="ARBA" id="ARBA00022670"/>
    </source>
</evidence>
<dbReference type="Pfam" id="PF00877">
    <property type="entry name" value="NLPC_P60"/>
    <property type="match status" value="1"/>
</dbReference>
<organism evidence="9 10">
    <name type="scientific">Kutzneria chonburiensis</name>
    <dbReference type="NCBI Taxonomy" id="1483604"/>
    <lineage>
        <taxon>Bacteria</taxon>
        <taxon>Bacillati</taxon>
        <taxon>Actinomycetota</taxon>
        <taxon>Actinomycetes</taxon>
        <taxon>Pseudonocardiales</taxon>
        <taxon>Pseudonocardiaceae</taxon>
        <taxon>Kutzneria</taxon>
    </lineage>
</organism>
<dbReference type="RefSeq" id="WP_273938808.1">
    <property type="nucleotide sequence ID" value="NZ_CP097263.1"/>
</dbReference>
<evidence type="ECO:0000256" key="3">
    <source>
        <dbReference type="ARBA" id="ARBA00022801"/>
    </source>
</evidence>
<evidence type="ECO:0000256" key="4">
    <source>
        <dbReference type="ARBA" id="ARBA00022807"/>
    </source>
</evidence>
<dbReference type="Proteomes" id="UP001589810">
    <property type="component" value="Unassembled WGS sequence"/>
</dbReference>
<evidence type="ECO:0000256" key="7">
    <source>
        <dbReference type="SAM" id="SignalP"/>
    </source>
</evidence>
<proteinExistence type="inferred from homology"/>
<evidence type="ECO:0000256" key="1">
    <source>
        <dbReference type="ARBA" id="ARBA00007074"/>
    </source>
</evidence>
<evidence type="ECO:0000256" key="5">
    <source>
        <dbReference type="SAM" id="Coils"/>
    </source>
</evidence>
<sequence>MVANRLKHAVRGAVALSAVTVAVSLNPAAANADPTPPANEQDAQKQVEQQTAQADQIGQQYLAAKDDLAAKQADVANATADIDKYGKQLTDAQAKEEQFRGQVDQVAAAAFDGAQFTQLSALLTGKSAQDFLDQSSALQLLAQQNSSVLDTYEGAVKSASDAKTKAAAAQKKAKDAADAAQKILDDLQNKKDAATKALNDAKAAVAKLSAAAKQSLGAAGNMGTFIGPAGAAGTAMQAALSQRGVMYQWGGETPGPGGGFDCSGLMQWAWGQAGISLPRSAAAQYGPGKSVAKGDLQAGDVVFFGSTASNIYHVGMMVSSTEFVHAPTQGQPVKVQPLSVMSDYFGAKRYVG</sequence>
<comment type="similarity">
    <text evidence="1">Belongs to the peptidase C40 family.</text>
</comment>
<keyword evidence="10" id="KW-1185">Reference proteome</keyword>
<reference evidence="9 10" key="1">
    <citation type="submission" date="2024-09" db="EMBL/GenBank/DDBJ databases">
        <authorList>
            <person name="Sun Q."/>
            <person name="Mori K."/>
        </authorList>
    </citation>
    <scope>NUCLEOTIDE SEQUENCE [LARGE SCALE GENOMIC DNA]</scope>
    <source>
        <strain evidence="9 10">TBRC 1432</strain>
    </source>
</reference>
<evidence type="ECO:0000313" key="9">
    <source>
        <dbReference type="EMBL" id="MFC0540042.1"/>
    </source>
</evidence>
<feature type="domain" description="NlpC/P60" evidence="8">
    <location>
        <begin position="229"/>
        <end position="352"/>
    </location>
</feature>
<keyword evidence="4" id="KW-0788">Thiol protease</keyword>
<feature type="coiled-coil region" evidence="5">
    <location>
        <begin position="170"/>
        <end position="211"/>
    </location>
</feature>
<evidence type="ECO:0000259" key="8">
    <source>
        <dbReference type="PROSITE" id="PS51935"/>
    </source>
</evidence>
<accession>A0ABV6MIT8</accession>
<keyword evidence="7" id="KW-0732">Signal</keyword>
<keyword evidence="3" id="KW-0378">Hydrolase</keyword>
<evidence type="ECO:0000256" key="6">
    <source>
        <dbReference type="SAM" id="MobiDB-lite"/>
    </source>
</evidence>
<keyword evidence="2" id="KW-0645">Protease</keyword>
<feature type="chain" id="PRO_5046358694" evidence="7">
    <location>
        <begin position="33"/>
        <end position="352"/>
    </location>
</feature>
<feature type="signal peptide" evidence="7">
    <location>
        <begin position="1"/>
        <end position="32"/>
    </location>
</feature>
<protein>
    <submittedName>
        <fullName evidence="9">NlpC/P60 family protein</fullName>
    </submittedName>
</protein>
<name>A0ABV6MIT8_9PSEU</name>
<dbReference type="SUPFAM" id="SSF54001">
    <property type="entry name" value="Cysteine proteinases"/>
    <property type="match status" value="1"/>
</dbReference>
<dbReference type="PANTHER" id="PTHR47053:SF1">
    <property type="entry name" value="MUREIN DD-ENDOPEPTIDASE MEPH-RELATED"/>
    <property type="match status" value="1"/>
</dbReference>
<dbReference type="InterPro" id="IPR000064">
    <property type="entry name" value="NLP_P60_dom"/>
</dbReference>
<dbReference type="Gene3D" id="6.10.250.3150">
    <property type="match status" value="1"/>
</dbReference>
<dbReference type="PANTHER" id="PTHR47053">
    <property type="entry name" value="MUREIN DD-ENDOPEPTIDASE MEPH-RELATED"/>
    <property type="match status" value="1"/>
</dbReference>
<dbReference type="Gene3D" id="3.90.1720.10">
    <property type="entry name" value="endopeptidase domain like (from Nostoc punctiforme)"/>
    <property type="match status" value="1"/>
</dbReference>
<dbReference type="InterPro" id="IPR051202">
    <property type="entry name" value="Peptidase_C40"/>
</dbReference>
<comment type="caution">
    <text evidence="9">The sequence shown here is derived from an EMBL/GenBank/DDBJ whole genome shotgun (WGS) entry which is preliminary data.</text>
</comment>
<dbReference type="EMBL" id="JBHLUD010000001">
    <property type="protein sequence ID" value="MFC0540042.1"/>
    <property type="molecule type" value="Genomic_DNA"/>
</dbReference>
<evidence type="ECO:0000313" key="10">
    <source>
        <dbReference type="Proteomes" id="UP001589810"/>
    </source>
</evidence>